<dbReference type="EnsemblMetazoa" id="MESCA008353-RA">
    <property type="protein sequence ID" value="MESCA008353-PA"/>
    <property type="gene ID" value="MESCA008353"/>
</dbReference>
<dbReference type="GO" id="GO:0140359">
    <property type="term" value="F:ABC-type transporter activity"/>
    <property type="evidence" value="ECO:0007669"/>
    <property type="project" value="InterPro"/>
</dbReference>
<organism evidence="8 9">
    <name type="scientific">Megaselia scalaris</name>
    <name type="common">Humpbacked fly</name>
    <name type="synonym">Phora scalaris</name>
    <dbReference type="NCBI Taxonomy" id="36166"/>
    <lineage>
        <taxon>Eukaryota</taxon>
        <taxon>Metazoa</taxon>
        <taxon>Ecdysozoa</taxon>
        <taxon>Arthropoda</taxon>
        <taxon>Hexapoda</taxon>
        <taxon>Insecta</taxon>
        <taxon>Pterygota</taxon>
        <taxon>Neoptera</taxon>
        <taxon>Endopterygota</taxon>
        <taxon>Diptera</taxon>
        <taxon>Brachycera</taxon>
        <taxon>Muscomorpha</taxon>
        <taxon>Platypezoidea</taxon>
        <taxon>Phoridae</taxon>
        <taxon>Megaseliini</taxon>
        <taxon>Megaselia</taxon>
    </lineage>
</organism>
<reference evidence="9" key="1">
    <citation type="submission" date="2013-02" db="EMBL/GenBank/DDBJ databases">
        <authorList>
            <person name="Hughes D."/>
        </authorList>
    </citation>
    <scope>NUCLEOTIDE SEQUENCE</scope>
    <source>
        <strain>Durham</strain>
        <strain evidence="9">NC isolate 2 -- Noor lab</strain>
    </source>
</reference>
<keyword evidence="3 6" id="KW-0812">Transmembrane</keyword>
<dbReference type="STRING" id="36166.T1GX15"/>
<dbReference type="GO" id="GO:0005886">
    <property type="term" value="C:plasma membrane"/>
    <property type="evidence" value="ECO:0007669"/>
    <property type="project" value="TreeGrafter"/>
</dbReference>
<evidence type="ECO:0000313" key="8">
    <source>
        <dbReference type="EnsemblMetazoa" id="MESCA008353-PA"/>
    </source>
</evidence>
<dbReference type="PANTHER" id="PTHR48041">
    <property type="entry name" value="ABC TRANSPORTER G FAMILY MEMBER 28"/>
    <property type="match status" value="1"/>
</dbReference>
<feature type="transmembrane region" description="Helical" evidence="6">
    <location>
        <begin position="7"/>
        <end position="27"/>
    </location>
</feature>
<reference evidence="8" key="2">
    <citation type="submission" date="2015-06" db="UniProtKB">
        <authorList>
            <consortium name="EnsemblMetazoa"/>
        </authorList>
    </citation>
    <scope>IDENTIFICATION</scope>
</reference>
<keyword evidence="9" id="KW-1185">Reference proteome</keyword>
<evidence type="ECO:0000256" key="2">
    <source>
        <dbReference type="ARBA" id="ARBA00022448"/>
    </source>
</evidence>
<feature type="domain" description="ABC-2 type transporter transmembrane" evidence="7">
    <location>
        <begin position="7"/>
        <end position="109"/>
    </location>
</feature>
<evidence type="ECO:0000256" key="3">
    <source>
        <dbReference type="ARBA" id="ARBA00022692"/>
    </source>
</evidence>
<keyword evidence="4 6" id="KW-1133">Transmembrane helix</keyword>
<feature type="transmembrane region" description="Helical" evidence="6">
    <location>
        <begin position="86"/>
        <end position="109"/>
    </location>
</feature>
<evidence type="ECO:0000256" key="5">
    <source>
        <dbReference type="ARBA" id="ARBA00023136"/>
    </source>
</evidence>
<keyword evidence="2" id="KW-0813">Transport</keyword>
<evidence type="ECO:0000313" key="9">
    <source>
        <dbReference type="Proteomes" id="UP000015102"/>
    </source>
</evidence>
<dbReference type="InterPro" id="IPR013525">
    <property type="entry name" value="ABC2_TM"/>
</dbReference>
<dbReference type="EMBL" id="CAQQ02166426">
    <property type="status" value="NOT_ANNOTATED_CDS"/>
    <property type="molecule type" value="Genomic_DNA"/>
</dbReference>
<protein>
    <recommendedName>
        <fullName evidence="7">ABC-2 type transporter transmembrane domain-containing protein</fullName>
    </recommendedName>
</protein>
<dbReference type="HOGENOM" id="CLU_2152079_0_0_1"/>
<evidence type="ECO:0000256" key="6">
    <source>
        <dbReference type="SAM" id="Phobius"/>
    </source>
</evidence>
<dbReference type="PANTHER" id="PTHR48041:SF105">
    <property type="entry name" value="FI02074P"/>
    <property type="match status" value="1"/>
</dbReference>
<comment type="subcellular location">
    <subcellularLocation>
        <location evidence="1">Membrane</location>
        <topology evidence="1">Multi-pass membrane protein</topology>
    </subcellularLocation>
</comment>
<dbReference type="Pfam" id="PF01061">
    <property type="entry name" value="ABC2_membrane"/>
    <property type="match status" value="1"/>
</dbReference>
<dbReference type="AlphaFoldDB" id="T1GX15"/>
<dbReference type="InterPro" id="IPR050352">
    <property type="entry name" value="ABCG_transporters"/>
</dbReference>
<sequence length="112" mass="12839">MFDHLKFCVGCILVIVYTQVMTPILSYSMEVKLVKKEYFNRWYSLTAYYMALTVSRIPLQIFFNIVFLSLVYYLAGLPPQLWRFCLFSLAGLMVSFAAEGFGLAIGATFSMV</sequence>
<evidence type="ECO:0000256" key="1">
    <source>
        <dbReference type="ARBA" id="ARBA00004141"/>
    </source>
</evidence>
<keyword evidence="5 6" id="KW-0472">Membrane</keyword>
<evidence type="ECO:0000256" key="4">
    <source>
        <dbReference type="ARBA" id="ARBA00022989"/>
    </source>
</evidence>
<name>T1GX15_MEGSC</name>
<feature type="transmembrane region" description="Helical" evidence="6">
    <location>
        <begin position="47"/>
        <end position="74"/>
    </location>
</feature>
<accession>T1GX15</accession>
<dbReference type="Proteomes" id="UP000015102">
    <property type="component" value="Unassembled WGS sequence"/>
</dbReference>
<evidence type="ECO:0000259" key="7">
    <source>
        <dbReference type="Pfam" id="PF01061"/>
    </source>
</evidence>
<proteinExistence type="predicted"/>